<protein>
    <submittedName>
        <fullName evidence="2">Glycosyltransferase</fullName>
        <ecNumber evidence="2">2.4.-.-</ecNumber>
    </submittedName>
</protein>
<evidence type="ECO:0000313" key="3">
    <source>
        <dbReference type="Proteomes" id="UP001629156"/>
    </source>
</evidence>
<name>A0ABW8Z2G3_9FLAO</name>
<dbReference type="Proteomes" id="UP001629156">
    <property type="component" value="Unassembled WGS sequence"/>
</dbReference>
<reference evidence="2 3" key="1">
    <citation type="submission" date="2024-06" db="EMBL/GenBank/DDBJ databases">
        <authorList>
            <person name="Kaempfer P."/>
            <person name="Viver T."/>
        </authorList>
    </citation>
    <scope>NUCLEOTIDE SEQUENCE [LARGE SCALE GENOMIC DNA]</scope>
    <source>
        <strain evidence="2 3">ST-119</strain>
    </source>
</reference>
<dbReference type="InterPro" id="IPR055259">
    <property type="entry name" value="YkvP/CgeB_Glyco_trans-like"/>
</dbReference>
<comment type="caution">
    <text evidence="2">The sequence shown here is derived from an EMBL/GenBank/DDBJ whole genome shotgun (WGS) entry which is preliminary data.</text>
</comment>
<organism evidence="2 3">
    <name type="scientific">Flavobacterium rhizosphaerae</name>
    <dbReference type="NCBI Taxonomy" id="3163298"/>
    <lineage>
        <taxon>Bacteria</taxon>
        <taxon>Pseudomonadati</taxon>
        <taxon>Bacteroidota</taxon>
        <taxon>Flavobacteriia</taxon>
        <taxon>Flavobacteriales</taxon>
        <taxon>Flavobacteriaceae</taxon>
        <taxon>Flavobacterium</taxon>
    </lineage>
</organism>
<feature type="domain" description="Spore protein YkvP/CgeB glycosyl transferase-like" evidence="1">
    <location>
        <begin position="261"/>
        <end position="374"/>
    </location>
</feature>
<accession>A0ABW8Z2G3</accession>
<keyword evidence="2" id="KW-0328">Glycosyltransferase</keyword>
<dbReference type="EC" id="2.4.-.-" evidence="2"/>
<dbReference type="Pfam" id="PF13524">
    <property type="entry name" value="Glyco_trans_1_2"/>
    <property type="match status" value="1"/>
</dbReference>
<dbReference type="SUPFAM" id="SSF53756">
    <property type="entry name" value="UDP-Glycosyltransferase/glycogen phosphorylase"/>
    <property type="match status" value="1"/>
</dbReference>
<proteinExistence type="predicted"/>
<dbReference type="RefSeq" id="WP_408086047.1">
    <property type="nucleotide sequence ID" value="NZ_JBELPZ010000021.1"/>
</dbReference>
<dbReference type="EMBL" id="JBELPZ010000021">
    <property type="protein sequence ID" value="MFL9845765.1"/>
    <property type="molecule type" value="Genomic_DNA"/>
</dbReference>
<dbReference type="Gene3D" id="3.40.50.2000">
    <property type="entry name" value="Glycogen Phosphorylase B"/>
    <property type="match status" value="1"/>
</dbReference>
<evidence type="ECO:0000313" key="2">
    <source>
        <dbReference type="EMBL" id="MFL9845765.1"/>
    </source>
</evidence>
<keyword evidence="2" id="KW-0808">Transferase</keyword>
<gene>
    <name evidence="2" type="ORF">ABS766_15200</name>
</gene>
<keyword evidence="3" id="KW-1185">Reference proteome</keyword>
<evidence type="ECO:0000259" key="1">
    <source>
        <dbReference type="Pfam" id="PF13524"/>
    </source>
</evidence>
<dbReference type="GO" id="GO:0016757">
    <property type="term" value="F:glycosyltransferase activity"/>
    <property type="evidence" value="ECO:0007669"/>
    <property type="project" value="UniProtKB-KW"/>
</dbReference>
<sequence length="388" mass="44913">MKILLIGEYSRLHNSLKEGLEKLGHSAVIVSTGDSFKNYTTDYNVAARFTTKPGSILLLKRVLYKIFKLDITAVERAWRFNKILPLLKGFDYVQLINSDALELPPWLAKKLYKKLFNQNGPLSLLVCGDDTPVVEYALEDKLRYSVLTPYLQDKSLMPHFLFTLKYTTKPYRDLFKFVSEKAQAIITSDLDYEIPMQAMGYTTRFIPNPVNTDTIQYSEQETDTRIVIFLGINRLSYFKKGIHFFEEALKIVKEKHPEKAEIIIAENLPYKDYIDSYNRAHIVLDQVYAYDQGYNALEAMAKGKVVFTGAEKEFTKHYNLTEPVAVNALPNAQAIAKELLYFIEHPEEIKAIGWRARAFIEREHNYIKVASAYLEAWKQANQMHEYKN</sequence>